<protein>
    <submittedName>
        <fullName evidence="7">Transcriptional regulator, SARP family</fullName>
    </submittedName>
</protein>
<sequence length="978" mass="105885">MDRLRLELLGVPRGFVGERAFDLGPVRQQALLAVLALNANHVLTAEELLSTAWGDAAPASGAKVVAPYVYRVRQALPNGDVLRRTRHGYVLDLEPDELDVTMFEATVADARRTTDRQQAAALFAAALDLFSGEPLAGLPGRYLASERHRLTELRRKVQAERIELDLALGRYDDVIAELIARVEDDPLDEQATGQLMIALYRAGRQADALDAYARTRAALISELGVEPGPSLRAAHQVVLANESQAAEPPQPGRDELPYGGSAFVGRSEDLRRLTTALTHRQVMPLVCVDGMAGIGKTTLAVRAAREVAGHFPDGRLFVDLLGHTSGRPPMRPEQALNHLLRGLGTADDQIPSDLTEAAALWRSQTATRRLLVVLDNAPDSDTVRHLLPGAPGCAVVVTSRSQLTGLDPSVRIGLPALTAEDAANLIATVSGRDRSDPALTGLVERCGRIPLALSIAGSKLRHRHSWTIAHLNDRMDAKGNRLAELSVDGRSVTTAFMVSYEQLPSECRRLLRLVSLVPGRDVDRYVAAALTDTAPDSAEDALDALVDANMLLENGPGRYRLHDLIREFATGLPSTEAETARDRLLAYYAAAARAAGVQLLGDPPFERRPVLGALPALGTSEQATAWVAQEVENVLDALDWAVDNDRPAAVVDLTLGIYPAVFTNDRLDLCRRLLAEGLAAARRVKDREAECYFLVQSAWIELTRHDREAGLEVLDQAIELARDLGSRNLQAYAAAQLGRASLRMGRPARAIEQLARVVELSGSLSPRIATTYHHTLAICYWVQGRHAEALACARAAYAAAESGGLRLRMTRLLGMIALCQVELRQPAESLATMRRLTDLGAPMTPWSSAELLTVRGTALEQLGDIDGALESHHRALEQAVATGNPDAEAEVRLRLGGTLLAAGNHRRGADEFTRVLALVQSRAATFDRARALAGLTDCLTAAGETEQAARHREEALSIYRELGSVEVDRWAANDATLR</sequence>
<dbReference type="SUPFAM" id="SSF46894">
    <property type="entry name" value="C-terminal effector domain of the bipartite response regulators"/>
    <property type="match status" value="1"/>
</dbReference>
<dbReference type="InterPro" id="IPR036388">
    <property type="entry name" value="WH-like_DNA-bd_sf"/>
</dbReference>
<dbReference type="Gene3D" id="1.10.10.10">
    <property type="entry name" value="Winged helix-like DNA-binding domain superfamily/Winged helix DNA-binding domain"/>
    <property type="match status" value="2"/>
</dbReference>
<dbReference type="InterPro" id="IPR002182">
    <property type="entry name" value="NB-ARC"/>
</dbReference>
<dbReference type="GO" id="GO:0006355">
    <property type="term" value="P:regulation of DNA-templated transcription"/>
    <property type="evidence" value="ECO:0007669"/>
    <property type="project" value="InterPro"/>
</dbReference>
<accession>D2Q1J5</accession>
<evidence type="ECO:0000256" key="3">
    <source>
        <dbReference type="ARBA" id="ARBA00023125"/>
    </source>
</evidence>
<gene>
    <name evidence="7" type="ordered locus">Kfla_1079</name>
</gene>
<dbReference type="PANTHER" id="PTHR35807:SF1">
    <property type="entry name" value="TRANSCRIPTIONAL REGULATOR REDD"/>
    <property type="match status" value="1"/>
</dbReference>
<proteinExistence type="inferred from homology"/>
<evidence type="ECO:0000256" key="2">
    <source>
        <dbReference type="ARBA" id="ARBA00023015"/>
    </source>
</evidence>
<dbReference type="InterPro" id="IPR011990">
    <property type="entry name" value="TPR-like_helical_dom_sf"/>
</dbReference>
<keyword evidence="8" id="KW-1185">Reference proteome</keyword>
<dbReference type="Pfam" id="PF00486">
    <property type="entry name" value="Trans_reg_C"/>
    <property type="match status" value="1"/>
</dbReference>
<evidence type="ECO:0000256" key="5">
    <source>
        <dbReference type="PROSITE-ProRule" id="PRU01091"/>
    </source>
</evidence>
<evidence type="ECO:0000313" key="8">
    <source>
        <dbReference type="Proteomes" id="UP000007967"/>
    </source>
</evidence>
<dbReference type="Pfam" id="PF00931">
    <property type="entry name" value="NB-ARC"/>
    <property type="match status" value="1"/>
</dbReference>
<dbReference type="InterPro" id="IPR001867">
    <property type="entry name" value="OmpR/PhoB-type_DNA-bd"/>
</dbReference>
<feature type="DNA-binding region" description="OmpR/PhoB-type" evidence="5">
    <location>
        <begin position="1"/>
        <end position="93"/>
    </location>
</feature>
<dbReference type="SMART" id="SM00862">
    <property type="entry name" value="Trans_reg_C"/>
    <property type="match status" value="1"/>
</dbReference>
<organism evidence="7 8">
    <name type="scientific">Kribbella flavida (strain DSM 17836 / JCM 10339 / NBRC 14399)</name>
    <dbReference type="NCBI Taxonomy" id="479435"/>
    <lineage>
        <taxon>Bacteria</taxon>
        <taxon>Bacillati</taxon>
        <taxon>Actinomycetota</taxon>
        <taxon>Actinomycetes</taxon>
        <taxon>Propionibacteriales</taxon>
        <taxon>Kribbellaceae</taxon>
        <taxon>Kribbella</taxon>
    </lineage>
</organism>
<dbReference type="SMART" id="SM01043">
    <property type="entry name" value="BTAD"/>
    <property type="match status" value="1"/>
</dbReference>
<dbReference type="Proteomes" id="UP000007967">
    <property type="component" value="Chromosome"/>
</dbReference>
<dbReference type="OrthoDB" id="4326794at2"/>
<dbReference type="AlphaFoldDB" id="D2Q1J5"/>
<dbReference type="PANTHER" id="PTHR35807">
    <property type="entry name" value="TRANSCRIPTIONAL REGULATOR REDD-RELATED"/>
    <property type="match status" value="1"/>
</dbReference>
<dbReference type="HOGENOM" id="CLU_004665_2_0_11"/>
<dbReference type="Gene3D" id="1.25.40.10">
    <property type="entry name" value="Tetratricopeptide repeat domain"/>
    <property type="match status" value="3"/>
</dbReference>
<dbReference type="SMART" id="SM00028">
    <property type="entry name" value="TPR"/>
    <property type="match status" value="5"/>
</dbReference>
<feature type="domain" description="OmpR/PhoB-type" evidence="6">
    <location>
        <begin position="1"/>
        <end position="93"/>
    </location>
</feature>
<dbReference type="InterPro" id="IPR051677">
    <property type="entry name" value="AfsR-DnrI-RedD_regulator"/>
</dbReference>
<dbReference type="PRINTS" id="PR00364">
    <property type="entry name" value="DISEASERSIST"/>
</dbReference>
<evidence type="ECO:0000256" key="4">
    <source>
        <dbReference type="ARBA" id="ARBA00023163"/>
    </source>
</evidence>
<dbReference type="eggNOG" id="COG0457">
    <property type="taxonomic scope" value="Bacteria"/>
</dbReference>
<evidence type="ECO:0000256" key="1">
    <source>
        <dbReference type="ARBA" id="ARBA00005820"/>
    </source>
</evidence>
<dbReference type="STRING" id="479435.Kfla_1079"/>
<keyword evidence="3 5" id="KW-0238">DNA-binding</keyword>
<dbReference type="EMBL" id="CP001736">
    <property type="protein sequence ID" value="ADB30183.1"/>
    <property type="molecule type" value="Genomic_DNA"/>
</dbReference>
<dbReference type="GO" id="GO:0003677">
    <property type="term" value="F:DNA binding"/>
    <property type="evidence" value="ECO:0007669"/>
    <property type="project" value="UniProtKB-UniRule"/>
</dbReference>
<dbReference type="CDD" id="cd15831">
    <property type="entry name" value="BTAD"/>
    <property type="match status" value="1"/>
</dbReference>
<keyword evidence="2" id="KW-0805">Transcription regulation</keyword>
<dbReference type="InterPro" id="IPR005158">
    <property type="entry name" value="BTAD"/>
</dbReference>
<evidence type="ECO:0000313" key="7">
    <source>
        <dbReference type="EMBL" id="ADB30183.1"/>
    </source>
</evidence>
<dbReference type="PROSITE" id="PS51755">
    <property type="entry name" value="OMPR_PHOB"/>
    <property type="match status" value="1"/>
</dbReference>
<dbReference type="SUPFAM" id="SSF52540">
    <property type="entry name" value="P-loop containing nucleoside triphosphate hydrolases"/>
    <property type="match status" value="1"/>
</dbReference>
<dbReference type="Gene3D" id="3.40.50.300">
    <property type="entry name" value="P-loop containing nucleotide triphosphate hydrolases"/>
    <property type="match status" value="1"/>
</dbReference>
<dbReference type="InterPro" id="IPR019734">
    <property type="entry name" value="TPR_rpt"/>
</dbReference>
<dbReference type="InterPro" id="IPR027417">
    <property type="entry name" value="P-loop_NTPase"/>
</dbReference>
<dbReference type="eggNOG" id="COG3629">
    <property type="taxonomic scope" value="Bacteria"/>
</dbReference>
<dbReference type="SUPFAM" id="SSF48452">
    <property type="entry name" value="TPR-like"/>
    <property type="match status" value="3"/>
</dbReference>
<dbReference type="InterPro" id="IPR016032">
    <property type="entry name" value="Sig_transdc_resp-reg_C-effctor"/>
</dbReference>
<dbReference type="eggNOG" id="COG3903">
    <property type="taxonomic scope" value="Bacteria"/>
</dbReference>
<dbReference type="GO" id="GO:0000160">
    <property type="term" value="P:phosphorelay signal transduction system"/>
    <property type="evidence" value="ECO:0007669"/>
    <property type="project" value="InterPro"/>
</dbReference>
<dbReference type="KEGG" id="kfl:Kfla_1079"/>
<keyword evidence="4" id="KW-0804">Transcription</keyword>
<reference evidence="7 8" key="2">
    <citation type="journal article" date="2010" name="Stand. Genomic Sci.">
        <title>Complete genome sequence of Kribbella flavida type strain (IFO 14399).</title>
        <authorList>
            <person name="Pukall R."/>
            <person name="Lapidus A."/>
            <person name="Glavina Del Rio T."/>
            <person name="Copeland A."/>
            <person name="Tice H."/>
            <person name="Cheng J.-F."/>
            <person name="Lucas S."/>
            <person name="Chen F."/>
            <person name="Nolan M."/>
            <person name="LaButti K."/>
            <person name="Pati A."/>
            <person name="Ivanova N."/>
            <person name="Mavrommatis K."/>
            <person name="Mikhailova N."/>
            <person name="Pitluck S."/>
            <person name="Bruce D."/>
            <person name="Goodwin L."/>
            <person name="Land M."/>
            <person name="Hauser L."/>
            <person name="Chang Y.-J."/>
            <person name="Jeffries C.D."/>
            <person name="Chen A."/>
            <person name="Palaniappan K."/>
            <person name="Chain P."/>
            <person name="Rohde M."/>
            <person name="Goeker M."/>
            <person name="Bristow J."/>
            <person name="Eisen J.A."/>
            <person name="Markowitz V."/>
            <person name="Hugenholtz P."/>
            <person name="Kyrpides N.C."/>
            <person name="Klenk H.-P."/>
            <person name="Brettin T."/>
        </authorList>
    </citation>
    <scope>NUCLEOTIDE SEQUENCE [LARGE SCALE GENOMIC DNA]</scope>
    <source>
        <strain evidence="8">DSM 17836 / JCM 10339 / NBRC 14399</strain>
    </source>
</reference>
<dbReference type="RefSeq" id="WP_012918739.1">
    <property type="nucleotide sequence ID" value="NC_013729.1"/>
</dbReference>
<evidence type="ECO:0000259" key="6">
    <source>
        <dbReference type="PROSITE" id="PS51755"/>
    </source>
</evidence>
<reference evidence="8" key="1">
    <citation type="submission" date="2009-09" db="EMBL/GenBank/DDBJ databases">
        <title>The complete genome of Kribbella flavida DSM 17836.</title>
        <authorList>
            <consortium name="US DOE Joint Genome Institute (JGI-PGF)"/>
            <person name="Lucas S."/>
            <person name="Copeland A."/>
            <person name="Lapidus A."/>
            <person name="Glavina del Rio T."/>
            <person name="Dalin E."/>
            <person name="Tice H."/>
            <person name="Bruce D."/>
            <person name="Goodwin L."/>
            <person name="Pitluck S."/>
            <person name="Kyrpides N."/>
            <person name="Mavromatis K."/>
            <person name="Ivanova N."/>
            <person name="Saunders E."/>
            <person name="Brettin T."/>
            <person name="Detter J.C."/>
            <person name="Han C."/>
            <person name="Larimer F."/>
            <person name="Land M."/>
            <person name="Hauser L."/>
            <person name="Markowitz V."/>
            <person name="Cheng J.-F."/>
            <person name="Hugenholtz P."/>
            <person name="Woyke T."/>
            <person name="Wu D."/>
            <person name="Pukall R."/>
            <person name="Klenk H.-P."/>
            <person name="Eisen J.A."/>
        </authorList>
    </citation>
    <scope>NUCLEOTIDE SEQUENCE [LARGE SCALE GENOMIC DNA]</scope>
    <source>
        <strain evidence="8">DSM 17836 / JCM 10339 / NBRC 14399</strain>
    </source>
</reference>
<comment type="similarity">
    <text evidence="1">Belongs to the AfsR/DnrI/RedD regulatory family.</text>
</comment>
<dbReference type="Pfam" id="PF03704">
    <property type="entry name" value="BTAD"/>
    <property type="match status" value="1"/>
</dbReference>
<dbReference type="GO" id="GO:0043531">
    <property type="term" value="F:ADP binding"/>
    <property type="evidence" value="ECO:0007669"/>
    <property type="project" value="InterPro"/>
</dbReference>
<name>D2Q1J5_KRIFD</name>